<sequence length="917" mass="100452">MGHAGSGVLESPSKCGEQQQDREIGGGGVRASASPASSSPPRASAWSSSAKRERSCMTPGSAEKQRQAAGRREAVLAERQLRASQHVQHVERVVAARSRVEREEIARHELDLETRLEQAEMRRARELENRAARAAIFSPLRTPAQTPVRGLPQPNTLRGTPARRTLLFGRDDRSLSAGEEALAFDLPAEKVPAQLKLKVGESKIFFDAASRSFEETTALVQSLEAKQASQALMNWLLGKDGESIEQKDSMVSPENAASMRMARVLLSCIVIAYHHEHVMDQSVERHPELASTHAAEDLSLHRAALAFVEQLAFVMADPVQASRSAASCAPPATRAALRATWTGLFEKFRDWKRRDAQFMVDGMIKDAILCIALRESIAQRGMVADRAEWDAEIEKRLDTIRTAVRQVGGEPALRKLEEALVADEEKRQVARLVNVQSENEFLVHEILVDPAFDAAALRKCLHGPAAQLKASVARTMKQAFWDGVVASWPAQGSDEHSERREVAVVAVNEALIEMWQVLKGISPQIPGAPNDDSEMSMLRNGPQAEIARLVASLRALQAEASDEGLDAWLAEADAQHLARMPPVLEQWSDVHVRTLSDLLMQLLERIENVRVECSVARIAALIPLIRTHGPDWEREQLCALYGVRGSLDFETLHLPGTCAWLTQARQMHMRASALTESPDPQAEQLLLLRHALIDTLAAAATGNNAATMPVELLRLDAHRIRKASNELHGAIAGSVVIQTALTYAQSCASTDAPSPPASTRTEAGAACASVTQEVLQHLTPEAELDTTGLHDAVFSLVEARVRTCHDQPNFCLDSFQREMVASLVQKSLTRPDDALRQLIQNRILVFTRASFCGGGGDVIASSTAPSPATTVLDEAVPFIQRALHHLRLLETHLIHVHAQLLARLLQRALRTNNTSVN</sequence>
<evidence type="ECO:0008006" key="5">
    <source>
        <dbReference type="Google" id="ProtNLM"/>
    </source>
</evidence>
<protein>
    <recommendedName>
        <fullName evidence="5">T-complex protein 11-like protein 1</fullName>
    </recommendedName>
</protein>
<dbReference type="EMBL" id="VRMN01000004">
    <property type="protein sequence ID" value="KAA8494413.1"/>
    <property type="molecule type" value="Genomic_DNA"/>
</dbReference>
<accession>A0A5J4YUH3</accession>
<feature type="region of interest" description="Disordered" evidence="2">
    <location>
        <begin position="1"/>
        <end position="72"/>
    </location>
</feature>
<comment type="similarity">
    <text evidence="1">Belongs to the TCP11 family.</text>
</comment>
<proteinExistence type="inferred from homology"/>
<evidence type="ECO:0000313" key="4">
    <source>
        <dbReference type="Proteomes" id="UP000324585"/>
    </source>
</evidence>
<gene>
    <name evidence="3" type="ORF">FVE85_2654</name>
</gene>
<dbReference type="InterPro" id="IPR008862">
    <property type="entry name" value="Tcp11"/>
</dbReference>
<evidence type="ECO:0000313" key="3">
    <source>
        <dbReference type="EMBL" id="KAA8494413.1"/>
    </source>
</evidence>
<dbReference type="GO" id="GO:0007165">
    <property type="term" value="P:signal transduction"/>
    <property type="evidence" value="ECO:0007669"/>
    <property type="project" value="TreeGrafter"/>
</dbReference>
<dbReference type="PANTHER" id="PTHR12832:SF11">
    <property type="entry name" value="LD23868P"/>
    <property type="match status" value="1"/>
</dbReference>
<evidence type="ECO:0000256" key="2">
    <source>
        <dbReference type="SAM" id="MobiDB-lite"/>
    </source>
</evidence>
<dbReference type="AlphaFoldDB" id="A0A5J4YUH3"/>
<evidence type="ECO:0000256" key="1">
    <source>
        <dbReference type="ARBA" id="ARBA00010954"/>
    </source>
</evidence>
<keyword evidence="4" id="KW-1185">Reference proteome</keyword>
<dbReference type="PANTHER" id="PTHR12832">
    <property type="entry name" value="TESTIS-SPECIFIC PROTEIN PBS13 T-COMPLEX 11"/>
    <property type="match status" value="1"/>
</dbReference>
<feature type="compositionally biased region" description="Basic and acidic residues" evidence="2">
    <location>
        <begin position="63"/>
        <end position="72"/>
    </location>
</feature>
<dbReference type="OMA" id="VIHEIMI"/>
<feature type="compositionally biased region" description="Low complexity" evidence="2">
    <location>
        <begin position="30"/>
        <end position="49"/>
    </location>
</feature>
<comment type="caution">
    <text evidence="3">The sequence shown here is derived from an EMBL/GenBank/DDBJ whole genome shotgun (WGS) entry which is preliminary data.</text>
</comment>
<name>A0A5J4YUH3_PORPP</name>
<dbReference type="Proteomes" id="UP000324585">
    <property type="component" value="Unassembled WGS sequence"/>
</dbReference>
<dbReference type="OrthoDB" id="5783at2759"/>
<organism evidence="3 4">
    <name type="scientific">Porphyridium purpureum</name>
    <name type="common">Red alga</name>
    <name type="synonym">Porphyridium cruentum</name>
    <dbReference type="NCBI Taxonomy" id="35688"/>
    <lineage>
        <taxon>Eukaryota</taxon>
        <taxon>Rhodophyta</taxon>
        <taxon>Bangiophyceae</taxon>
        <taxon>Porphyridiales</taxon>
        <taxon>Porphyridiaceae</taxon>
        <taxon>Porphyridium</taxon>
    </lineage>
</organism>
<reference evidence="4" key="1">
    <citation type="journal article" date="2019" name="Nat. Commun.">
        <title>Expansion of phycobilisome linker gene families in mesophilic red algae.</title>
        <authorList>
            <person name="Lee J."/>
            <person name="Kim D."/>
            <person name="Bhattacharya D."/>
            <person name="Yoon H.S."/>
        </authorList>
    </citation>
    <scope>NUCLEOTIDE SEQUENCE [LARGE SCALE GENOMIC DNA]</scope>
    <source>
        <strain evidence="4">CCMP 1328</strain>
    </source>
</reference>